<evidence type="ECO:0000256" key="7">
    <source>
        <dbReference type="RuleBase" id="RU000477"/>
    </source>
</evidence>
<evidence type="ECO:0000256" key="4">
    <source>
        <dbReference type="ARBA" id="ARBA00022692"/>
    </source>
</evidence>
<keyword evidence="6 8" id="KW-0472">Membrane</keyword>
<reference evidence="9" key="1">
    <citation type="submission" date="2020-09" db="EMBL/GenBank/DDBJ databases">
        <authorList>
            <person name="Kikuchi T."/>
        </authorList>
    </citation>
    <scope>NUCLEOTIDE SEQUENCE</scope>
    <source>
        <strain evidence="9">SH1</strain>
    </source>
</reference>
<dbReference type="InterPro" id="IPR023271">
    <property type="entry name" value="Aquaporin-like"/>
</dbReference>
<dbReference type="GO" id="GO:0005886">
    <property type="term" value="C:plasma membrane"/>
    <property type="evidence" value="ECO:0007669"/>
    <property type="project" value="TreeGrafter"/>
</dbReference>
<dbReference type="GO" id="GO:0015250">
    <property type="term" value="F:water channel activity"/>
    <property type="evidence" value="ECO:0007669"/>
    <property type="project" value="TreeGrafter"/>
</dbReference>
<dbReference type="Gene3D" id="1.20.1080.10">
    <property type="entry name" value="Glycerol uptake facilitator protein"/>
    <property type="match status" value="1"/>
</dbReference>
<feature type="transmembrane region" description="Helical" evidence="8">
    <location>
        <begin position="245"/>
        <end position="265"/>
    </location>
</feature>
<evidence type="ECO:0000256" key="1">
    <source>
        <dbReference type="ARBA" id="ARBA00004141"/>
    </source>
</evidence>
<dbReference type="InterPro" id="IPR034294">
    <property type="entry name" value="Aquaporin_transptr"/>
</dbReference>
<evidence type="ECO:0000313" key="9">
    <source>
        <dbReference type="EMBL" id="CAD5225961.1"/>
    </source>
</evidence>
<evidence type="ECO:0008006" key="11">
    <source>
        <dbReference type="Google" id="ProtNLM"/>
    </source>
</evidence>
<dbReference type="CDD" id="cd00333">
    <property type="entry name" value="MIP"/>
    <property type="match status" value="1"/>
</dbReference>
<evidence type="ECO:0000256" key="2">
    <source>
        <dbReference type="ARBA" id="ARBA00006175"/>
    </source>
</evidence>
<evidence type="ECO:0000256" key="6">
    <source>
        <dbReference type="ARBA" id="ARBA00023136"/>
    </source>
</evidence>
<keyword evidence="5 8" id="KW-1133">Transmembrane helix</keyword>
<dbReference type="EMBL" id="CAJFCW020000005">
    <property type="protein sequence ID" value="CAG9121541.1"/>
    <property type="molecule type" value="Genomic_DNA"/>
</dbReference>
<proteinExistence type="inferred from homology"/>
<dbReference type="InterPro" id="IPR022357">
    <property type="entry name" value="MIP_CS"/>
</dbReference>
<sequence length="274" mass="29047">MTLKKTPIDIETTGNIVCFKLPTTTEVLEQSRQQDEETPRLNGLVGKLAAEFLGTCLFVFVGSLSGLGTNKTNGIMHAAVAHGFTIFVLASSFGGVSGGHFNPAVSLSVCMAGKLDALLLMPYVIAQLLGGCVGALLVVVVTTEEQYHNILGGATMPGGNLWYQNVIVETMLTIALCNTVIMCAADTDTNMLAPLCIGFTVALDIVAAGSITGASMNPARSLGPGLVATIFLPSKDTKEIWQEHYIYWAGPIIGATLAAFFYRCFFASDKRLVE</sequence>
<comment type="similarity">
    <text evidence="2 7">Belongs to the MIP/aquaporin (TC 1.A.8) family.</text>
</comment>
<protein>
    <recommendedName>
        <fullName evidence="11">Aquaporin</fullName>
    </recommendedName>
</protein>
<dbReference type="PROSITE" id="PS00221">
    <property type="entry name" value="MIP"/>
    <property type="match status" value="1"/>
</dbReference>
<name>A0A811LEG8_9BILA</name>
<dbReference type="Pfam" id="PF00230">
    <property type="entry name" value="MIP"/>
    <property type="match status" value="1"/>
</dbReference>
<evidence type="ECO:0000313" key="10">
    <source>
        <dbReference type="Proteomes" id="UP000614601"/>
    </source>
</evidence>
<dbReference type="OrthoDB" id="3222at2759"/>
<feature type="transmembrane region" description="Helical" evidence="8">
    <location>
        <begin position="74"/>
        <end position="96"/>
    </location>
</feature>
<feature type="transmembrane region" description="Helical" evidence="8">
    <location>
        <begin position="48"/>
        <end position="68"/>
    </location>
</feature>
<comment type="subcellular location">
    <subcellularLocation>
        <location evidence="1">Membrane</location>
        <topology evidence="1">Multi-pass membrane protein</topology>
    </subcellularLocation>
</comment>
<comment type="caution">
    <text evidence="9">The sequence shown here is derived from an EMBL/GenBank/DDBJ whole genome shotgun (WGS) entry which is preliminary data.</text>
</comment>
<gene>
    <name evidence="9" type="ORF">BOKJ2_LOCUS11839</name>
</gene>
<dbReference type="EMBL" id="CAJFDH010000005">
    <property type="protein sequence ID" value="CAD5225961.1"/>
    <property type="molecule type" value="Genomic_DNA"/>
</dbReference>
<evidence type="ECO:0000256" key="5">
    <source>
        <dbReference type="ARBA" id="ARBA00022989"/>
    </source>
</evidence>
<dbReference type="InterPro" id="IPR000425">
    <property type="entry name" value="MIP"/>
</dbReference>
<feature type="transmembrane region" description="Helical" evidence="8">
    <location>
        <begin position="192"/>
        <end position="214"/>
    </location>
</feature>
<dbReference type="SUPFAM" id="SSF81338">
    <property type="entry name" value="Aquaporin-like"/>
    <property type="match status" value="1"/>
</dbReference>
<feature type="transmembrane region" description="Helical" evidence="8">
    <location>
        <begin position="117"/>
        <end position="141"/>
    </location>
</feature>
<accession>A0A811LEG8</accession>
<dbReference type="PANTHER" id="PTHR19139:SF284">
    <property type="entry name" value="AQUAPORIN"/>
    <property type="match status" value="1"/>
</dbReference>
<evidence type="ECO:0000256" key="8">
    <source>
        <dbReference type="SAM" id="Phobius"/>
    </source>
</evidence>
<dbReference type="Proteomes" id="UP000783686">
    <property type="component" value="Unassembled WGS sequence"/>
</dbReference>
<dbReference type="PRINTS" id="PR00783">
    <property type="entry name" value="MINTRINSICP"/>
</dbReference>
<evidence type="ECO:0000256" key="3">
    <source>
        <dbReference type="ARBA" id="ARBA00022448"/>
    </source>
</evidence>
<keyword evidence="4 7" id="KW-0812">Transmembrane</keyword>
<dbReference type="Proteomes" id="UP000614601">
    <property type="component" value="Unassembled WGS sequence"/>
</dbReference>
<dbReference type="AlphaFoldDB" id="A0A811LEG8"/>
<dbReference type="FunFam" id="1.20.1080.10:FF:000019">
    <property type="entry name" value="AQuaPorin or aquaglyceroporin related"/>
    <property type="match status" value="1"/>
</dbReference>
<dbReference type="PANTHER" id="PTHR19139">
    <property type="entry name" value="AQUAPORIN TRANSPORTER"/>
    <property type="match status" value="1"/>
</dbReference>
<keyword evidence="10" id="KW-1185">Reference proteome</keyword>
<organism evidence="9 10">
    <name type="scientific">Bursaphelenchus okinawaensis</name>
    <dbReference type="NCBI Taxonomy" id="465554"/>
    <lineage>
        <taxon>Eukaryota</taxon>
        <taxon>Metazoa</taxon>
        <taxon>Ecdysozoa</taxon>
        <taxon>Nematoda</taxon>
        <taxon>Chromadorea</taxon>
        <taxon>Rhabditida</taxon>
        <taxon>Tylenchina</taxon>
        <taxon>Tylenchomorpha</taxon>
        <taxon>Aphelenchoidea</taxon>
        <taxon>Aphelenchoididae</taxon>
        <taxon>Bursaphelenchus</taxon>
    </lineage>
</organism>
<keyword evidence="3 7" id="KW-0813">Transport</keyword>